<sequence>IFHDSVASLPDAPLLIIANEFFDALPARQFVRTELGWCERRVGLTPEGDALAFGLDPEPDPRLTAEAPAGAVLTLPSQGLAVMRDLARRLVARGGASLRSITDTTGPASATRSRRWPATALPTRSGIVAGRHKGTPTDLGRLAERAVAHEPVERSARRCRAPPRPAA</sequence>
<dbReference type="InterPro" id="IPR029063">
    <property type="entry name" value="SAM-dependent_MTases_sf"/>
</dbReference>
<proteinExistence type="predicted"/>
<dbReference type="GO" id="GO:0032259">
    <property type="term" value="P:methylation"/>
    <property type="evidence" value="ECO:0007669"/>
    <property type="project" value="UniProtKB-KW"/>
</dbReference>
<dbReference type="InterPro" id="IPR038375">
    <property type="entry name" value="NDUFAF7_sf"/>
</dbReference>
<evidence type="ECO:0000256" key="1">
    <source>
        <dbReference type="ARBA" id="ARBA00022603"/>
    </source>
</evidence>
<dbReference type="InterPro" id="IPR003788">
    <property type="entry name" value="NDUFAF7"/>
</dbReference>
<evidence type="ECO:0000313" key="4">
    <source>
        <dbReference type="EMBL" id="EHP71363.1"/>
    </source>
</evidence>
<protein>
    <submittedName>
        <fullName evidence="4">Uncharacterized protein</fullName>
    </submittedName>
</protein>
<dbReference type="Proteomes" id="UP000004382">
    <property type="component" value="Unassembled WGS sequence"/>
</dbReference>
<dbReference type="Pfam" id="PF02636">
    <property type="entry name" value="Methyltransf_28"/>
    <property type="match status" value="1"/>
</dbReference>
<name>H1KW17_METEX</name>
<feature type="non-terminal residue" evidence="4">
    <location>
        <position position="1"/>
    </location>
</feature>
<evidence type="ECO:0000256" key="2">
    <source>
        <dbReference type="ARBA" id="ARBA00022679"/>
    </source>
</evidence>
<reference evidence="4 5" key="1">
    <citation type="submission" date="2011-09" db="EMBL/GenBank/DDBJ databases">
        <title>The draft genome of Methylobacterium extorquens DSM 13060.</title>
        <authorList>
            <consortium name="US DOE Joint Genome Institute (JGI-PGF)"/>
            <person name="Lucas S."/>
            <person name="Han J."/>
            <person name="Lapidus A."/>
            <person name="Cheng J.-F."/>
            <person name="Goodwin L."/>
            <person name="Pitluck S."/>
            <person name="Peters L."/>
            <person name="Land M.L."/>
            <person name="Hauser L."/>
            <person name="Koskimaki J."/>
            <person name="Halonen O."/>
            <person name="Pirttila A."/>
            <person name="Frank C."/>
            <person name="Woyke T.J."/>
        </authorList>
    </citation>
    <scope>NUCLEOTIDE SEQUENCE [LARGE SCALE GENOMIC DNA]</scope>
    <source>
        <strain evidence="4 5">DSM 13060</strain>
    </source>
</reference>
<keyword evidence="1" id="KW-0489">Methyltransferase</keyword>
<evidence type="ECO:0000313" key="5">
    <source>
        <dbReference type="Proteomes" id="UP000004382"/>
    </source>
</evidence>
<dbReference type="PATRIC" id="fig|882800.3.peg.6380"/>
<dbReference type="AlphaFoldDB" id="H1KW17"/>
<dbReference type="Gene3D" id="3.40.50.12710">
    <property type="match status" value="1"/>
</dbReference>
<evidence type="ECO:0000256" key="3">
    <source>
        <dbReference type="SAM" id="MobiDB-lite"/>
    </source>
</evidence>
<feature type="compositionally biased region" description="Basic and acidic residues" evidence="3">
    <location>
        <begin position="147"/>
        <end position="156"/>
    </location>
</feature>
<dbReference type="GO" id="GO:0008168">
    <property type="term" value="F:methyltransferase activity"/>
    <property type="evidence" value="ECO:0007669"/>
    <property type="project" value="UniProtKB-KW"/>
</dbReference>
<feature type="region of interest" description="Disordered" evidence="3">
    <location>
        <begin position="147"/>
        <end position="167"/>
    </location>
</feature>
<gene>
    <name evidence="4" type="ORF">MetexDRAFT_6830</name>
</gene>
<organism evidence="4 5">
    <name type="scientific">Methylorubrum extorquens DSM 13060</name>
    <dbReference type="NCBI Taxonomy" id="882800"/>
    <lineage>
        <taxon>Bacteria</taxon>
        <taxon>Pseudomonadati</taxon>
        <taxon>Pseudomonadota</taxon>
        <taxon>Alphaproteobacteria</taxon>
        <taxon>Hyphomicrobiales</taxon>
        <taxon>Methylobacteriaceae</taxon>
        <taxon>Methylorubrum</taxon>
    </lineage>
</organism>
<comment type="caution">
    <text evidence="4">The sequence shown here is derived from an EMBL/GenBank/DDBJ whole genome shotgun (WGS) entry which is preliminary data.</text>
</comment>
<dbReference type="SUPFAM" id="SSF53335">
    <property type="entry name" value="S-adenosyl-L-methionine-dependent methyltransferases"/>
    <property type="match status" value="1"/>
</dbReference>
<dbReference type="EMBL" id="AGJK01000605">
    <property type="protein sequence ID" value="EHP71363.1"/>
    <property type="molecule type" value="Genomic_DNA"/>
</dbReference>
<keyword evidence="2" id="KW-0808">Transferase</keyword>
<accession>H1KW17</accession>